<dbReference type="GO" id="GO:0003700">
    <property type="term" value="F:DNA-binding transcription factor activity"/>
    <property type="evidence" value="ECO:0007669"/>
    <property type="project" value="InterPro"/>
</dbReference>
<dbReference type="SUPFAM" id="SSF53850">
    <property type="entry name" value="Periplasmic binding protein-like II"/>
    <property type="match status" value="1"/>
</dbReference>
<gene>
    <name evidence="6" type="ORF">C7R54_13010</name>
</gene>
<dbReference type="PROSITE" id="PS50931">
    <property type="entry name" value="HTH_LYSR"/>
    <property type="match status" value="1"/>
</dbReference>
<dbReference type="InterPro" id="IPR005119">
    <property type="entry name" value="LysR_subst-bd"/>
</dbReference>
<evidence type="ECO:0000256" key="3">
    <source>
        <dbReference type="ARBA" id="ARBA00023125"/>
    </source>
</evidence>
<evidence type="ECO:0000256" key="1">
    <source>
        <dbReference type="ARBA" id="ARBA00009437"/>
    </source>
</evidence>
<keyword evidence="2" id="KW-0805">Transcription regulation</keyword>
<dbReference type="SUPFAM" id="SSF46785">
    <property type="entry name" value="Winged helix' DNA-binding domain"/>
    <property type="match status" value="1"/>
</dbReference>
<dbReference type="OrthoDB" id="5526340at2"/>
<dbReference type="GO" id="GO:0006351">
    <property type="term" value="P:DNA-templated transcription"/>
    <property type="evidence" value="ECO:0007669"/>
    <property type="project" value="TreeGrafter"/>
</dbReference>
<dbReference type="PANTHER" id="PTHR30537:SF26">
    <property type="entry name" value="GLYCINE CLEAVAGE SYSTEM TRANSCRIPTIONAL ACTIVATOR"/>
    <property type="match status" value="1"/>
</dbReference>
<evidence type="ECO:0000256" key="4">
    <source>
        <dbReference type="ARBA" id="ARBA00023163"/>
    </source>
</evidence>
<keyword evidence="3" id="KW-0238">DNA-binding</keyword>
<dbReference type="Proteomes" id="UP000290849">
    <property type="component" value="Unassembled WGS sequence"/>
</dbReference>
<keyword evidence="4" id="KW-0804">Transcription</keyword>
<comment type="similarity">
    <text evidence="1">Belongs to the LysR transcriptional regulatory family.</text>
</comment>
<dbReference type="PANTHER" id="PTHR30537">
    <property type="entry name" value="HTH-TYPE TRANSCRIPTIONAL REGULATOR"/>
    <property type="match status" value="1"/>
</dbReference>
<dbReference type="Gene3D" id="1.10.10.10">
    <property type="entry name" value="Winged helix-like DNA-binding domain superfamily/Winged helix DNA-binding domain"/>
    <property type="match status" value="1"/>
</dbReference>
<comment type="caution">
    <text evidence="6">The sequence shown here is derived from an EMBL/GenBank/DDBJ whole genome shotgun (WGS) entry which is preliminary data.</text>
</comment>
<dbReference type="Pfam" id="PF00126">
    <property type="entry name" value="HTH_1"/>
    <property type="match status" value="1"/>
</dbReference>
<evidence type="ECO:0000256" key="2">
    <source>
        <dbReference type="ARBA" id="ARBA00023015"/>
    </source>
</evidence>
<keyword evidence="7" id="KW-1185">Reference proteome</keyword>
<proteinExistence type="inferred from homology"/>
<evidence type="ECO:0000313" key="6">
    <source>
        <dbReference type="EMBL" id="RXN90418.1"/>
    </source>
</evidence>
<dbReference type="RefSeq" id="WP_129150850.1">
    <property type="nucleotide sequence ID" value="NZ_JBHSDO010000014.1"/>
</dbReference>
<reference evidence="6 7" key="1">
    <citation type="journal article" date="2017" name="Int. J. Syst. Evol. Microbiol.">
        <title>Achromobacter aloeverae sp. nov., isolated from the root of Aloe vera (L.) Burm.f.</title>
        <authorList>
            <person name="Kuncharoen N."/>
            <person name="Muramatsu Y."/>
            <person name="Shibata C."/>
            <person name="Kamakura Y."/>
            <person name="Nakagawa Y."/>
            <person name="Tanasupawat S."/>
        </authorList>
    </citation>
    <scope>NUCLEOTIDE SEQUENCE [LARGE SCALE GENOMIC DNA]</scope>
    <source>
        <strain evidence="6 7">AVA-1</strain>
    </source>
</reference>
<dbReference type="AlphaFoldDB" id="A0A4Q1HLL8"/>
<dbReference type="InterPro" id="IPR058163">
    <property type="entry name" value="LysR-type_TF_proteobact-type"/>
</dbReference>
<organism evidence="6 7">
    <name type="scientific">Achromobacter aloeverae</name>
    <dbReference type="NCBI Taxonomy" id="1750518"/>
    <lineage>
        <taxon>Bacteria</taxon>
        <taxon>Pseudomonadati</taxon>
        <taxon>Pseudomonadota</taxon>
        <taxon>Betaproteobacteria</taxon>
        <taxon>Burkholderiales</taxon>
        <taxon>Alcaligenaceae</taxon>
        <taxon>Achromobacter</taxon>
    </lineage>
</organism>
<dbReference type="Gene3D" id="3.40.190.10">
    <property type="entry name" value="Periplasmic binding protein-like II"/>
    <property type="match status" value="2"/>
</dbReference>
<sequence length="318" mass="35509">MRYRLPPLNTLRIFEAVMRHGSIRQAAGELCLTPQAVSLQLKQLESHLDQQLFQRTARSLTPTAAATQFYKHVRDGLDRFADGVDAIQPAPAKQRLYLYVSPYFATEFLVPRLGRFTSSVPDIDVRMAIGVELDEFNHKGLEAAIHWSYGATPDFVETPLVDDLKVLVATPRLLERLPVQTPEDLLKHSVVVPLVANSLWEDTLKLLGVTQRASQPIMMLHTHAAMMEAVLADLGVGFISYADAVRGVDAGRLVAPFGMDLLKQLPAGRIPRFSLLVRPDRRHSPILMQFTRWLLDEVCTEGVAGYASKCRPDQYADA</sequence>
<evidence type="ECO:0000259" key="5">
    <source>
        <dbReference type="PROSITE" id="PS50931"/>
    </source>
</evidence>
<dbReference type="InterPro" id="IPR036388">
    <property type="entry name" value="WH-like_DNA-bd_sf"/>
</dbReference>
<dbReference type="EMBL" id="PYAL01000003">
    <property type="protein sequence ID" value="RXN90418.1"/>
    <property type="molecule type" value="Genomic_DNA"/>
</dbReference>
<dbReference type="Pfam" id="PF03466">
    <property type="entry name" value="LysR_substrate"/>
    <property type="match status" value="1"/>
</dbReference>
<feature type="domain" description="HTH lysR-type" evidence="5">
    <location>
        <begin position="6"/>
        <end position="63"/>
    </location>
</feature>
<dbReference type="InterPro" id="IPR000847">
    <property type="entry name" value="LysR_HTH_N"/>
</dbReference>
<accession>A0A4Q1HLL8</accession>
<protein>
    <recommendedName>
        <fullName evidence="5">HTH lysR-type domain-containing protein</fullName>
    </recommendedName>
</protein>
<dbReference type="GO" id="GO:0043565">
    <property type="term" value="F:sequence-specific DNA binding"/>
    <property type="evidence" value="ECO:0007669"/>
    <property type="project" value="TreeGrafter"/>
</dbReference>
<name>A0A4Q1HLL8_9BURK</name>
<dbReference type="InterPro" id="IPR036390">
    <property type="entry name" value="WH_DNA-bd_sf"/>
</dbReference>
<evidence type="ECO:0000313" key="7">
    <source>
        <dbReference type="Proteomes" id="UP000290849"/>
    </source>
</evidence>